<dbReference type="AlphaFoldDB" id="A0A9W7L149"/>
<organism evidence="2 3">
    <name type="scientific">Triparma columacea</name>
    <dbReference type="NCBI Taxonomy" id="722753"/>
    <lineage>
        <taxon>Eukaryota</taxon>
        <taxon>Sar</taxon>
        <taxon>Stramenopiles</taxon>
        <taxon>Ochrophyta</taxon>
        <taxon>Bolidophyceae</taxon>
        <taxon>Parmales</taxon>
        <taxon>Triparmaceae</taxon>
        <taxon>Triparma</taxon>
    </lineage>
</organism>
<proteinExistence type="predicted"/>
<dbReference type="OrthoDB" id="207025at2759"/>
<feature type="compositionally biased region" description="Low complexity" evidence="1">
    <location>
        <begin position="223"/>
        <end position="249"/>
    </location>
</feature>
<feature type="region of interest" description="Disordered" evidence="1">
    <location>
        <begin position="1"/>
        <end position="107"/>
    </location>
</feature>
<feature type="compositionally biased region" description="Acidic residues" evidence="1">
    <location>
        <begin position="186"/>
        <end position="199"/>
    </location>
</feature>
<keyword evidence="3" id="KW-1185">Reference proteome</keyword>
<comment type="caution">
    <text evidence="2">The sequence shown here is derived from an EMBL/GenBank/DDBJ whole genome shotgun (WGS) entry which is preliminary data.</text>
</comment>
<evidence type="ECO:0000313" key="2">
    <source>
        <dbReference type="EMBL" id="GMI20787.1"/>
    </source>
</evidence>
<accession>A0A9W7L149</accession>
<feature type="region of interest" description="Disordered" evidence="1">
    <location>
        <begin position="126"/>
        <end position="256"/>
    </location>
</feature>
<feature type="region of interest" description="Disordered" evidence="1">
    <location>
        <begin position="409"/>
        <end position="429"/>
    </location>
</feature>
<dbReference type="EMBL" id="BRYA01000522">
    <property type="protein sequence ID" value="GMI20787.1"/>
    <property type="molecule type" value="Genomic_DNA"/>
</dbReference>
<gene>
    <name evidence="2" type="ORF">TrCOL_g780</name>
</gene>
<evidence type="ECO:0000313" key="3">
    <source>
        <dbReference type="Proteomes" id="UP001165065"/>
    </source>
</evidence>
<feature type="compositionally biased region" description="Basic and acidic residues" evidence="1">
    <location>
        <begin position="130"/>
        <end position="139"/>
    </location>
</feature>
<protein>
    <submittedName>
        <fullName evidence="2">Uncharacterized protein</fullName>
    </submittedName>
</protein>
<sequence length="429" mass="44809">MDLLGGYGSSDSEDESPSTSTVAPKVVEPPKSVTTNATTKGKTKNKVKKGKAKGRKILQLANVLPPEVFEALTKGDNGDDSDSDNEEEKERRRKKRERGGGNKKGLASLLNRLQDAGVKGEVEVGGIGGKEVEEGEGKNKGGGGGIDLSQLLGSKTTTTTIKKGIVQDIHQGGKVGTEGGDNGDKADEEEEEEDEEEDGGGGGGGVASFIKSIKKDMSRKRTATSANAQYATTQYATTQYATTTTATSAPPRSNSEYAVSSSQQAQYKVSGAQSMYAVGGVVGVGGQTPSSNNSSVAVGGVSTYSENAMDTSSKNKRRKKQDMERALLAGDTGALTEETVQGGLSSYNPNWQYDGGGGDMGTEGEEVMAPGVYDPKTGRTVMGGVSATAKRKGQIGALMANAARMEEVMQRDKAKLGKTKRQTNAKYGW</sequence>
<feature type="compositionally biased region" description="Basic residues" evidence="1">
    <location>
        <begin position="41"/>
        <end position="56"/>
    </location>
</feature>
<feature type="compositionally biased region" description="Acidic residues" evidence="1">
    <location>
        <begin position="78"/>
        <end position="87"/>
    </location>
</feature>
<evidence type="ECO:0000256" key="1">
    <source>
        <dbReference type="SAM" id="MobiDB-lite"/>
    </source>
</evidence>
<reference evidence="3" key="1">
    <citation type="journal article" date="2023" name="Commun. Biol.">
        <title>Genome analysis of Parmales, the sister group of diatoms, reveals the evolutionary specialization of diatoms from phago-mixotrophs to photoautotrophs.</title>
        <authorList>
            <person name="Ban H."/>
            <person name="Sato S."/>
            <person name="Yoshikawa S."/>
            <person name="Yamada K."/>
            <person name="Nakamura Y."/>
            <person name="Ichinomiya M."/>
            <person name="Sato N."/>
            <person name="Blanc-Mathieu R."/>
            <person name="Endo H."/>
            <person name="Kuwata A."/>
            <person name="Ogata H."/>
        </authorList>
    </citation>
    <scope>NUCLEOTIDE SEQUENCE [LARGE SCALE GENOMIC DNA]</scope>
</reference>
<dbReference type="Proteomes" id="UP001165065">
    <property type="component" value="Unassembled WGS sequence"/>
</dbReference>
<name>A0A9W7L149_9STRA</name>